<protein>
    <recommendedName>
        <fullName evidence="3">endo-polygalacturonase</fullName>
        <ecNumber evidence="3">3.2.1.15</ecNumber>
    </recommendedName>
</protein>
<comment type="subcellular location">
    <subcellularLocation>
        <location evidence="1">Secreted</location>
        <location evidence="1">Cell wall</location>
    </subcellularLocation>
</comment>
<dbReference type="SMART" id="SM00710">
    <property type="entry name" value="PbH1"/>
    <property type="match status" value="6"/>
</dbReference>
<keyword evidence="7 12" id="KW-0378">Hydrolase</keyword>
<gene>
    <name evidence="15" type="ORF">U9M48_010908</name>
</gene>
<evidence type="ECO:0000313" key="15">
    <source>
        <dbReference type="EMBL" id="WVZ60961.1"/>
    </source>
</evidence>
<evidence type="ECO:0000256" key="12">
    <source>
        <dbReference type="RuleBase" id="RU361169"/>
    </source>
</evidence>
<comment type="similarity">
    <text evidence="2 12">Belongs to the glycosyl hydrolase 28 family.</text>
</comment>
<comment type="catalytic activity">
    <reaction evidence="10">
        <text>(1,4-alpha-D-galacturonosyl)n+m + H2O = (1,4-alpha-D-galacturonosyl)n + (1,4-alpha-D-galacturonosyl)m.</text>
        <dbReference type="EC" id="3.2.1.15"/>
    </reaction>
</comment>
<dbReference type="Proteomes" id="UP001341281">
    <property type="component" value="Chromosome 02"/>
</dbReference>
<dbReference type="GO" id="GO:0009901">
    <property type="term" value="P:anther dehiscence"/>
    <property type="evidence" value="ECO:0007669"/>
    <property type="project" value="UniProtKB-ARBA"/>
</dbReference>
<dbReference type="InterPro" id="IPR006626">
    <property type="entry name" value="PbH1"/>
</dbReference>
<name>A0AAQ3SUL5_PASNO</name>
<dbReference type="EC" id="3.2.1.15" evidence="3"/>
<keyword evidence="9" id="KW-0961">Cell wall biogenesis/degradation</keyword>
<dbReference type="GO" id="GO:0004650">
    <property type="term" value="F:polygalacturonase activity"/>
    <property type="evidence" value="ECO:0007669"/>
    <property type="project" value="UniProtKB-EC"/>
</dbReference>
<dbReference type="FunFam" id="2.160.20.10:FF:000028">
    <property type="entry name" value="Polygalacturonase QRT2"/>
    <property type="match status" value="1"/>
</dbReference>
<evidence type="ECO:0000256" key="4">
    <source>
        <dbReference type="ARBA" id="ARBA00022512"/>
    </source>
</evidence>
<evidence type="ECO:0000256" key="1">
    <source>
        <dbReference type="ARBA" id="ARBA00004191"/>
    </source>
</evidence>
<feature type="region of interest" description="Disordered" evidence="13">
    <location>
        <begin position="603"/>
        <end position="651"/>
    </location>
</feature>
<feature type="compositionally biased region" description="Basic and acidic residues" evidence="13">
    <location>
        <begin position="633"/>
        <end position="644"/>
    </location>
</feature>
<keyword evidence="6 14" id="KW-0732">Signal</keyword>
<evidence type="ECO:0000256" key="9">
    <source>
        <dbReference type="ARBA" id="ARBA00023316"/>
    </source>
</evidence>
<feature type="chain" id="PRO_5043013115" description="endo-polygalacturonase" evidence="14">
    <location>
        <begin position="33"/>
        <end position="746"/>
    </location>
</feature>
<accession>A0AAQ3SUL5</accession>
<evidence type="ECO:0000256" key="11">
    <source>
        <dbReference type="PROSITE-ProRule" id="PRU10052"/>
    </source>
</evidence>
<evidence type="ECO:0000256" key="14">
    <source>
        <dbReference type="SAM" id="SignalP"/>
    </source>
</evidence>
<dbReference type="InterPro" id="IPR011050">
    <property type="entry name" value="Pectin_lyase_fold/virulence"/>
</dbReference>
<evidence type="ECO:0000256" key="13">
    <source>
        <dbReference type="SAM" id="MobiDB-lite"/>
    </source>
</evidence>
<dbReference type="Pfam" id="PF00295">
    <property type="entry name" value="Glyco_hydro_28"/>
    <property type="match status" value="1"/>
</dbReference>
<feature type="signal peptide" evidence="14">
    <location>
        <begin position="1"/>
        <end position="32"/>
    </location>
</feature>
<feature type="active site" evidence="11">
    <location>
        <position position="289"/>
    </location>
</feature>
<evidence type="ECO:0000256" key="3">
    <source>
        <dbReference type="ARBA" id="ARBA00012736"/>
    </source>
</evidence>
<reference evidence="15 16" key="1">
    <citation type="submission" date="2024-02" db="EMBL/GenBank/DDBJ databases">
        <title>High-quality chromosome-scale genome assembly of Pensacola bahiagrass (Paspalum notatum Flugge var. saurae).</title>
        <authorList>
            <person name="Vega J.M."/>
            <person name="Podio M."/>
            <person name="Orjuela J."/>
            <person name="Siena L.A."/>
            <person name="Pessino S.C."/>
            <person name="Combes M.C."/>
            <person name="Mariac C."/>
            <person name="Albertini E."/>
            <person name="Pupilli F."/>
            <person name="Ortiz J.P.A."/>
            <person name="Leblanc O."/>
        </authorList>
    </citation>
    <scope>NUCLEOTIDE SEQUENCE [LARGE SCALE GENOMIC DNA]</scope>
    <source>
        <strain evidence="15">R1</strain>
        <tissue evidence="15">Leaf</tissue>
    </source>
</reference>
<dbReference type="SUPFAM" id="SSF51126">
    <property type="entry name" value="Pectin lyase-like"/>
    <property type="match status" value="1"/>
</dbReference>
<dbReference type="AlphaFoldDB" id="A0AAQ3SUL5"/>
<evidence type="ECO:0000313" key="16">
    <source>
        <dbReference type="Proteomes" id="UP001341281"/>
    </source>
</evidence>
<dbReference type="GO" id="GO:0010047">
    <property type="term" value="P:fruit dehiscence"/>
    <property type="evidence" value="ECO:0007669"/>
    <property type="project" value="UniProtKB-ARBA"/>
</dbReference>
<sequence length="746" mass="82268">MASTNNLKPPAVFLPPLLLALIFLSGALDAAGATNGTSSSTSHGCGSVAAAAVARVRPRLALPSSRSVFSLDRYGGRGDGRHDDTRALAKAWEAACASARPAAVLVPGGRRYLLRLLTLRGPCRSSVQVAVKGTLVASPNRAHWRTDEERRHWVVFRSVDRLTVDGGGAVDGNGGRWWPYSCKVNKALPCKEAPTALSFHYCTNLRVQDLKVVNSQQIHMSVEDCRGVQLARLSITAPGTSPNTDGIHITRSRDVRVTGCKIKTGDDCLSIEDGTHNLHVSNVVCGPGHGISIGSLGDSNTRAQVSGVTIDTVQLHGTTNGARIKTYQGGSGYARDITFQNMAMYNVKNPIIIDQHYCDRAKPCREQRSAVEVSNVVFKNIRGTTATKDAIRLDCSRSVPCHGITLQNIDLKMQGGKGTTESTCQNAKWRKSGVVRPQPCAARIYEELLEPSTYSYSMSYQGREEIDTNPQQRKLMPHSPLSGGVNRVVNGSIRTHSREKIDASRMDQTTTMVGVRFCFPMRPLRKGYKCTITQKAKKSFPKRGPHDCNHTNQVDDQNSGWWDQKRCPLEHVELGKIAFFISCLRGDSEAGVDTGKHFQKTLEDSKQMRRDTTNDPKLLISPPFINANTTPSHLKDTSGKDGNKKQYKPNTCKHSSTIIRHIARYLVDWIVHSKDGKHSICSDKRRLLHRIHGTDKNINRRQLRRFAFPVIPDNGSNIVKLLPEKSLEGFAGTEQDAQIRSQKMQE</sequence>
<proteinExistence type="inferred from homology"/>
<evidence type="ECO:0000256" key="6">
    <source>
        <dbReference type="ARBA" id="ARBA00022729"/>
    </source>
</evidence>
<feature type="compositionally biased region" description="Basic and acidic residues" evidence="13">
    <location>
        <begin position="603"/>
        <end position="614"/>
    </location>
</feature>
<evidence type="ECO:0000256" key="7">
    <source>
        <dbReference type="ARBA" id="ARBA00022801"/>
    </source>
</evidence>
<dbReference type="PANTHER" id="PTHR31375">
    <property type="match status" value="1"/>
</dbReference>
<keyword evidence="4" id="KW-0134">Cell wall</keyword>
<keyword evidence="5" id="KW-0964">Secreted</keyword>
<evidence type="ECO:0000256" key="5">
    <source>
        <dbReference type="ARBA" id="ARBA00022525"/>
    </source>
</evidence>
<evidence type="ECO:0000256" key="10">
    <source>
        <dbReference type="ARBA" id="ARBA00034074"/>
    </source>
</evidence>
<evidence type="ECO:0000256" key="2">
    <source>
        <dbReference type="ARBA" id="ARBA00008834"/>
    </source>
</evidence>
<organism evidence="15 16">
    <name type="scientific">Paspalum notatum var. saurae</name>
    <dbReference type="NCBI Taxonomy" id="547442"/>
    <lineage>
        <taxon>Eukaryota</taxon>
        <taxon>Viridiplantae</taxon>
        <taxon>Streptophyta</taxon>
        <taxon>Embryophyta</taxon>
        <taxon>Tracheophyta</taxon>
        <taxon>Spermatophyta</taxon>
        <taxon>Magnoliopsida</taxon>
        <taxon>Liliopsida</taxon>
        <taxon>Poales</taxon>
        <taxon>Poaceae</taxon>
        <taxon>PACMAD clade</taxon>
        <taxon>Panicoideae</taxon>
        <taxon>Andropogonodae</taxon>
        <taxon>Paspaleae</taxon>
        <taxon>Paspalinae</taxon>
        <taxon>Paspalum</taxon>
    </lineage>
</organism>
<dbReference type="PROSITE" id="PS00502">
    <property type="entry name" value="POLYGALACTURONASE"/>
    <property type="match status" value="1"/>
</dbReference>
<dbReference type="InterPro" id="IPR000743">
    <property type="entry name" value="Glyco_hydro_28"/>
</dbReference>
<keyword evidence="8 12" id="KW-0326">Glycosidase</keyword>
<dbReference type="Gene3D" id="2.160.20.10">
    <property type="entry name" value="Single-stranded right-handed beta-helix, Pectin lyase-like"/>
    <property type="match status" value="1"/>
</dbReference>
<dbReference type="InterPro" id="IPR012334">
    <property type="entry name" value="Pectin_lyas_fold"/>
</dbReference>
<dbReference type="EMBL" id="CP144746">
    <property type="protein sequence ID" value="WVZ60961.1"/>
    <property type="molecule type" value="Genomic_DNA"/>
</dbReference>
<evidence type="ECO:0000256" key="8">
    <source>
        <dbReference type="ARBA" id="ARBA00023295"/>
    </source>
</evidence>
<dbReference type="GO" id="GO:0009830">
    <property type="term" value="P:cell wall modification involved in abscission"/>
    <property type="evidence" value="ECO:0007669"/>
    <property type="project" value="UniProtKB-ARBA"/>
</dbReference>
<keyword evidence="16" id="KW-1185">Reference proteome</keyword>
<dbReference type="GO" id="GO:0005975">
    <property type="term" value="P:carbohydrate metabolic process"/>
    <property type="evidence" value="ECO:0007669"/>
    <property type="project" value="InterPro"/>
</dbReference>